<evidence type="ECO:0008006" key="4">
    <source>
        <dbReference type="Google" id="ProtNLM"/>
    </source>
</evidence>
<dbReference type="Proteomes" id="UP000652761">
    <property type="component" value="Unassembled WGS sequence"/>
</dbReference>
<feature type="region of interest" description="Disordered" evidence="1">
    <location>
        <begin position="106"/>
        <end position="151"/>
    </location>
</feature>
<evidence type="ECO:0000313" key="3">
    <source>
        <dbReference type="Proteomes" id="UP000652761"/>
    </source>
</evidence>
<dbReference type="AlphaFoldDB" id="A0A843VQJ5"/>
<accession>A0A843VQJ5</accession>
<feature type="compositionally biased region" description="Basic and acidic residues" evidence="1">
    <location>
        <begin position="106"/>
        <end position="120"/>
    </location>
</feature>
<name>A0A843VQJ5_COLES</name>
<proteinExistence type="predicted"/>
<feature type="compositionally biased region" description="Low complexity" evidence="1">
    <location>
        <begin position="27"/>
        <end position="48"/>
    </location>
</feature>
<comment type="caution">
    <text evidence="2">The sequence shown here is derived from an EMBL/GenBank/DDBJ whole genome shotgun (WGS) entry which is preliminary data.</text>
</comment>
<keyword evidence="3" id="KW-1185">Reference proteome</keyword>
<evidence type="ECO:0000313" key="2">
    <source>
        <dbReference type="EMBL" id="MQL95354.1"/>
    </source>
</evidence>
<sequence length="220" mass="23132">MAASANPPGNQDGAHAASSFQGGGAVGNPVNGNSGAAAAPDSSAPAQALKHNPGLAVEWTPEEQSILDEGLAKYASESSIVRYAKIAMQLHDKTVRDVALRCRWMSKKESGKRRKDDHSKKNSKKGVSDTSAKSSHLAARPGVPPYQLTMLPLDNDDEISVKAIGGPTGDLLEQNAQYFNQISANLSSYQMPPLPVKVNEELADSILPALGNGASMPMQS</sequence>
<gene>
    <name evidence="2" type="ORF">Taro_028019</name>
</gene>
<dbReference type="EMBL" id="NMUH01001783">
    <property type="protein sequence ID" value="MQL95354.1"/>
    <property type="molecule type" value="Genomic_DNA"/>
</dbReference>
<dbReference type="PANTHER" id="PTHR14000:SF1">
    <property type="entry name" value="HISTONE H2A DEUBIQUITINASE (DUF3755)"/>
    <property type="match status" value="1"/>
</dbReference>
<dbReference type="PANTHER" id="PTHR14000">
    <property type="entry name" value="FINGER CCCH DOMAIN PROTEIN, PUTATIVE (DUF3755)-RELATED"/>
    <property type="match status" value="1"/>
</dbReference>
<protein>
    <recommendedName>
        <fullName evidence="4">Myb-like domain-containing protein</fullName>
    </recommendedName>
</protein>
<dbReference type="OrthoDB" id="19768at2759"/>
<reference evidence="2" key="1">
    <citation type="submission" date="2017-07" db="EMBL/GenBank/DDBJ databases">
        <title>Taro Niue Genome Assembly and Annotation.</title>
        <authorList>
            <person name="Atibalentja N."/>
            <person name="Keating K."/>
            <person name="Fields C.J."/>
        </authorList>
    </citation>
    <scope>NUCLEOTIDE SEQUENCE</scope>
    <source>
        <strain evidence="2">Niue_2</strain>
        <tissue evidence="2">Leaf</tissue>
    </source>
</reference>
<dbReference type="Gene3D" id="1.10.10.60">
    <property type="entry name" value="Homeodomain-like"/>
    <property type="match status" value="1"/>
</dbReference>
<organism evidence="2 3">
    <name type="scientific">Colocasia esculenta</name>
    <name type="common">Wild taro</name>
    <name type="synonym">Arum esculentum</name>
    <dbReference type="NCBI Taxonomy" id="4460"/>
    <lineage>
        <taxon>Eukaryota</taxon>
        <taxon>Viridiplantae</taxon>
        <taxon>Streptophyta</taxon>
        <taxon>Embryophyta</taxon>
        <taxon>Tracheophyta</taxon>
        <taxon>Spermatophyta</taxon>
        <taxon>Magnoliopsida</taxon>
        <taxon>Liliopsida</taxon>
        <taxon>Araceae</taxon>
        <taxon>Aroideae</taxon>
        <taxon>Colocasieae</taxon>
        <taxon>Colocasia</taxon>
    </lineage>
</organism>
<feature type="region of interest" description="Disordered" evidence="1">
    <location>
        <begin position="1"/>
        <end position="56"/>
    </location>
</feature>
<dbReference type="CDD" id="cd00167">
    <property type="entry name" value="SANT"/>
    <property type="match status" value="1"/>
</dbReference>
<dbReference type="InterPro" id="IPR001005">
    <property type="entry name" value="SANT/Myb"/>
</dbReference>
<evidence type="ECO:0000256" key="1">
    <source>
        <dbReference type="SAM" id="MobiDB-lite"/>
    </source>
</evidence>